<gene>
    <name evidence="10" type="ORF">Pma05_75300</name>
</gene>
<keyword evidence="11" id="KW-1185">Reference proteome</keyword>
<dbReference type="RefSeq" id="WP_203862255.1">
    <property type="nucleotide sequence ID" value="NZ_BAAAZQ010000033.1"/>
</dbReference>
<evidence type="ECO:0000256" key="3">
    <source>
        <dbReference type="ARBA" id="ARBA00022496"/>
    </source>
</evidence>
<evidence type="ECO:0000256" key="7">
    <source>
        <dbReference type="ARBA" id="ARBA00023065"/>
    </source>
</evidence>
<protein>
    <submittedName>
        <fullName evidence="10">ABC transporter</fullName>
    </submittedName>
</protein>
<reference evidence="10 11" key="1">
    <citation type="submission" date="2021-01" db="EMBL/GenBank/DDBJ databases">
        <title>Whole genome shotgun sequence of Plantactinospora mayteni NBRC 109088.</title>
        <authorList>
            <person name="Komaki H."/>
            <person name="Tamura T."/>
        </authorList>
    </citation>
    <scope>NUCLEOTIDE SEQUENCE [LARGE SCALE GENOMIC DNA]</scope>
    <source>
        <strain evidence="10 11">NBRC 109088</strain>
    </source>
</reference>
<evidence type="ECO:0000256" key="1">
    <source>
        <dbReference type="ARBA" id="ARBA00022448"/>
    </source>
</evidence>
<evidence type="ECO:0000259" key="9">
    <source>
        <dbReference type="PROSITE" id="PS50893"/>
    </source>
</evidence>
<dbReference type="EMBL" id="BONX01000062">
    <property type="protein sequence ID" value="GIH00958.1"/>
    <property type="molecule type" value="Genomic_DNA"/>
</dbReference>
<dbReference type="InterPro" id="IPR003593">
    <property type="entry name" value="AAA+_ATPase"/>
</dbReference>
<dbReference type="InterPro" id="IPR027417">
    <property type="entry name" value="P-loop_NTPase"/>
</dbReference>
<dbReference type="Pfam" id="PF00005">
    <property type="entry name" value="ABC_tran"/>
    <property type="match status" value="1"/>
</dbReference>
<dbReference type="PANTHER" id="PTHR42781:SF4">
    <property type="entry name" value="SPERMIDINE_PUTRESCINE IMPORT ATP-BINDING PROTEIN POTA"/>
    <property type="match status" value="1"/>
</dbReference>
<dbReference type="InterPro" id="IPR015853">
    <property type="entry name" value="ABC_transpr_FbpC"/>
</dbReference>
<dbReference type="PROSITE" id="PS00211">
    <property type="entry name" value="ABC_TRANSPORTER_1"/>
    <property type="match status" value="1"/>
</dbReference>
<sequence length="356" mass="37401">MTDLTITALAKSYPDQNVLDGVDLEVPASTLTAVLGPSGCGKTTLLRLVAGFDRPDSGTITIGPSTVTGDGSWIPAHRRQIGYVAQEGSLFPHLTVAANISFGLPRRERRNQIRLAELLDLVGLDPALRTRYPHQLSGGQQQRVALARALAPKPRVVLLDEPFSALDTALREGTRRAVVAALTATGTTTILVTHDQAEALSLANQVAVMRHGQLIQTGTPTDLYRRPADLELAGFLGSTVILPATITDTIAQTVLGAVPVRRPCPGGSDSVMIRPEQLALAPPEPGAPAAHVTAVTFYGPDAVVDLKLPGTTTITARVPSHQAPEVGTETGVTVHGTATAYPSRVEHLRPAGAHST</sequence>
<keyword evidence="4" id="KW-0547">Nucleotide-binding</keyword>
<keyword evidence="3" id="KW-0410">Iron transport</keyword>
<dbReference type="Pfam" id="PF08402">
    <property type="entry name" value="TOBE_2"/>
    <property type="match status" value="1"/>
</dbReference>
<dbReference type="InterPro" id="IPR008995">
    <property type="entry name" value="Mo/tungstate-bd_C_term_dom"/>
</dbReference>
<keyword evidence="5" id="KW-0067">ATP-binding</keyword>
<accession>A0ABQ4F212</accession>
<dbReference type="SUPFAM" id="SSF50331">
    <property type="entry name" value="MOP-like"/>
    <property type="match status" value="1"/>
</dbReference>
<organism evidence="10 11">
    <name type="scientific">Plantactinospora mayteni</name>
    <dbReference type="NCBI Taxonomy" id="566021"/>
    <lineage>
        <taxon>Bacteria</taxon>
        <taxon>Bacillati</taxon>
        <taxon>Actinomycetota</taxon>
        <taxon>Actinomycetes</taxon>
        <taxon>Micromonosporales</taxon>
        <taxon>Micromonosporaceae</taxon>
        <taxon>Plantactinospora</taxon>
    </lineage>
</organism>
<dbReference type="Proteomes" id="UP000621500">
    <property type="component" value="Unassembled WGS sequence"/>
</dbReference>
<name>A0ABQ4F212_9ACTN</name>
<evidence type="ECO:0000256" key="6">
    <source>
        <dbReference type="ARBA" id="ARBA00023004"/>
    </source>
</evidence>
<evidence type="ECO:0000313" key="10">
    <source>
        <dbReference type="EMBL" id="GIH00958.1"/>
    </source>
</evidence>
<evidence type="ECO:0000256" key="5">
    <source>
        <dbReference type="ARBA" id="ARBA00022840"/>
    </source>
</evidence>
<dbReference type="Gene3D" id="2.40.50.450">
    <property type="match status" value="1"/>
</dbReference>
<dbReference type="SUPFAM" id="SSF52540">
    <property type="entry name" value="P-loop containing nucleoside triphosphate hydrolases"/>
    <property type="match status" value="1"/>
</dbReference>
<evidence type="ECO:0000256" key="2">
    <source>
        <dbReference type="ARBA" id="ARBA00022475"/>
    </source>
</evidence>
<dbReference type="InterPro" id="IPR013611">
    <property type="entry name" value="Transp-assoc_OB_typ2"/>
</dbReference>
<keyword evidence="6" id="KW-0408">Iron</keyword>
<evidence type="ECO:0000256" key="4">
    <source>
        <dbReference type="ARBA" id="ARBA00022741"/>
    </source>
</evidence>
<dbReference type="InterPro" id="IPR017871">
    <property type="entry name" value="ABC_transporter-like_CS"/>
</dbReference>
<dbReference type="InterPro" id="IPR003439">
    <property type="entry name" value="ABC_transporter-like_ATP-bd"/>
</dbReference>
<dbReference type="InterPro" id="IPR050093">
    <property type="entry name" value="ABC_SmlMolc_Importer"/>
</dbReference>
<feature type="domain" description="ABC transporter" evidence="9">
    <location>
        <begin position="4"/>
        <end position="236"/>
    </location>
</feature>
<keyword evidence="7" id="KW-0406">Ion transport</keyword>
<comment type="caution">
    <text evidence="10">The sequence shown here is derived from an EMBL/GenBank/DDBJ whole genome shotgun (WGS) entry which is preliminary data.</text>
</comment>
<dbReference type="PANTHER" id="PTHR42781">
    <property type="entry name" value="SPERMIDINE/PUTRESCINE IMPORT ATP-BINDING PROTEIN POTA"/>
    <property type="match status" value="1"/>
</dbReference>
<dbReference type="SMART" id="SM00382">
    <property type="entry name" value="AAA"/>
    <property type="match status" value="1"/>
</dbReference>
<dbReference type="Gene3D" id="3.40.50.300">
    <property type="entry name" value="P-loop containing nucleotide triphosphate hydrolases"/>
    <property type="match status" value="1"/>
</dbReference>
<proteinExistence type="predicted"/>
<evidence type="ECO:0000256" key="8">
    <source>
        <dbReference type="ARBA" id="ARBA00023136"/>
    </source>
</evidence>
<evidence type="ECO:0000313" key="11">
    <source>
        <dbReference type="Proteomes" id="UP000621500"/>
    </source>
</evidence>
<keyword evidence="1" id="KW-0813">Transport</keyword>
<dbReference type="CDD" id="cd03259">
    <property type="entry name" value="ABC_Carb_Solutes_like"/>
    <property type="match status" value="1"/>
</dbReference>
<keyword evidence="2" id="KW-1003">Cell membrane</keyword>
<keyword evidence="8" id="KW-0472">Membrane</keyword>
<dbReference type="PROSITE" id="PS50893">
    <property type="entry name" value="ABC_TRANSPORTER_2"/>
    <property type="match status" value="1"/>
</dbReference>